<evidence type="ECO:0000256" key="5">
    <source>
        <dbReference type="ARBA" id="ARBA00022692"/>
    </source>
</evidence>
<comment type="caution">
    <text evidence="12">The sequence shown here is derived from an EMBL/GenBank/DDBJ whole genome shotgun (WGS) entry which is preliminary data.</text>
</comment>
<evidence type="ECO:0000256" key="8">
    <source>
        <dbReference type="ARBA" id="ARBA00023136"/>
    </source>
</evidence>
<dbReference type="EC" id="7.1.1.9" evidence="10"/>
<keyword evidence="5 11" id="KW-0812">Transmembrane</keyword>
<evidence type="ECO:0000256" key="1">
    <source>
        <dbReference type="ARBA" id="ARBA00002536"/>
    </source>
</evidence>
<dbReference type="Proteomes" id="UP001500432">
    <property type="component" value="Unassembled WGS sequence"/>
</dbReference>
<reference evidence="12 13" key="1">
    <citation type="journal article" date="2019" name="Int. J. Syst. Evol. Microbiol.">
        <title>The Global Catalogue of Microorganisms (GCM) 10K type strain sequencing project: providing services to taxonomists for standard genome sequencing and annotation.</title>
        <authorList>
            <consortium name="The Broad Institute Genomics Platform"/>
            <consortium name="The Broad Institute Genome Sequencing Center for Infectious Disease"/>
            <person name="Wu L."/>
            <person name="Ma J."/>
        </authorList>
    </citation>
    <scope>NUCLEOTIDE SEQUENCE [LARGE SCALE GENOMIC DNA]</scope>
    <source>
        <strain evidence="12 13">JCM 16034</strain>
    </source>
</reference>
<dbReference type="EMBL" id="BAAAQW010000011">
    <property type="protein sequence ID" value="GAA2202718.1"/>
    <property type="molecule type" value="Genomic_DNA"/>
</dbReference>
<feature type="transmembrane region" description="Helical" evidence="11">
    <location>
        <begin position="89"/>
        <end position="122"/>
    </location>
</feature>
<accession>A0ABN3C0T5</accession>
<dbReference type="Pfam" id="PF12270">
    <property type="entry name" value="Cyt_c_ox_IV"/>
    <property type="match status" value="1"/>
</dbReference>
<dbReference type="InterPro" id="IPR021050">
    <property type="entry name" value="Cyt_c_oxidase_su4_actinobac"/>
</dbReference>
<evidence type="ECO:0000256" key="3">
    <source>
        <dbReference type="ARBA" id="ARBA00006870"/>
    </source>
</evidence>
<keyword evidence="13" id="KW-1185">Reference proteome</keyword>
<comment type="similarity">
    <text evidence="3 10">Belongs to the cytochrome c oxidase bacterial subunit CtaF family.</text>
</comment>
<organism evidence="12 13">
    <name type="scientific">Sinomonas flava</name>
    <dbReference type="NCBI Taxonomy" id="496857"/>
    <lineage>
        <taxon>Bacteria</taxon>
        <taxon>Bacillati</taxon>
        <taxon>Actinomycetota</taxon>
        <taxon>Actinomycetes</taxon>
        <taxon>Micrococcales</taxon>
        <taxon>Micrococcaceae</taxon>
        <taxon>Sinomonas</taxon>
    </lineage>
</organism>
<comment type="catalytic activity">
    <reaction evidence="9 10">
        <text>4 Fe(II)-[cytochrome c] + O2 + 8 H(+)(in) = 4 Fe(III)-[cytochrome c] + 2 H2O + 4 H(+)(out)</text>
        <dbReference type="Rhea" id="RHEA:11436"/>
        <dbReference type="Rhea" id="RHEA-COMP:10350"/>
        <dbReference type="Rhea" id="RHEA-COMP:14399"/>
        <dbReference type="ChEBI" id="CHEBI:15377"/>
        <dbReference type="ChEBI" id="CHEBI:15378"/>
        <dbReference type="ChEBI" id="CHEBI:15379"/>
        <dbReference type="ChEBI" id="CHEBI:29033"/>
        <dbReference type="ChEBI" id="CHEBI:29034"/>
        <dbReference type="EC" id="7.1.1.9"/>
    </reaction>
</comment>
<feature type="transmembrane region" description="Helical" evidence="11">
    <location>
        <begin position="6"/>
        <end position="25"/>
    </location>
</feature>
<evidence type="ECO:0000256" key="2">
    <source>
        <dbReference type="ARBA" id="ARBA00004651"/>
    </source>
</evidence>
<name>A0ABN3C0T5_9MICC</name>
<evidence type="ECO:0000313" key="13">
    <source>
        <dbReference type="Proteomes" id="UP001500432"/>
    </source>
</evidence>
<evidence type="ECO:0000256" key="7">
    <source>
        <dbReference type="ARBA" id="ARBA00022989"/>
    </source>
</evidence>
<protein>
    <recommendedName>
        <fullName evidence="10">Cytochrome c oxidase polypeptide 4</fullName>
        <ecNumber evidence="10">7.1.1.9</ecNumber>
    </recommendedName>
    <alternativeName>
        <fullName evidence="10">Cytochrome aa3 subunit 4</fullName>
    </alternativeName>
    <alternativeName>
        <fullName evidence="10">Cytochrome c oxidase polypeptide IV</fullName>
    </alternativeName>
</protein>
<keyword evidence="4 10" id="KW-1003">Cell membrane</keyword>
<comment type="subcellular location">
    <subcellularLocation>
        <location evidence="2">Cell membrane</location>
        <topology evidence="2">Multi-pass membrane protein</topology>
    </subcellularLocation>
</comment>
<evidence type="ECO:0000313" key="12">
    <source>
        <dbReference type="EMBL" id="GAA2202718.1"/>
    </source>
</evidence>
<evidence type="ECO:0000256" key="10">
    <source>
        <dbReference type="PIRNR" id="PIRNR017385"/>
    </source>
</evidence>
<gene>
    <name evidence="12" type="ORF">GCM10009849_32260</name>
</gene>
<feature type="transmembrane region" description="Helical" evidence="11">
    <location>
        <begin position="32"/>
        <end position="53"/>
    </location>
</feature>
<keyword evidence="7 11" id="KW-1133">Transmembrane helix</keyword>
<dbReference type="RefSeq" id="WP_344300824.1">
    <property type="nucleotide sequence ID" value="NZ_BAAAQW010000011.1"/>
</dbReference>
<sequence>MKTETLIFAVLFVFLLVTGAIYAVLTHFAEFGGGIPLVLVAGLALMIATYLWLTGRRVGSRPEDRPHAHIYEGAGEQGFFSPWSWWPVFLGAACAVTFLALAIAFWILPIGAAFGAIGLIGWVFEYSRGDYSH</sequence>
<keyword evidence="6 10" id="KW-1278">Translocase</keyword>
<keyword evidence="8 10" id="KW-0472">Membrane</keyword>
<evidence type="ECO:0000256" key="4">
    <source>
        <dbReference type="ARBA" id="ARBA00022475"/>
    </source>
</evidence>
<evidence type="ECO:0000256" key="9">
    <source>
        <dbReference type="ARBA" id="ARBA00047816"/>
    </source>
</evidence>
<comment type="subunit">
    <text evidence="10">Associates with subunits I, II and III to form cytochrome c oxidase.</text>
</comment>
<evidence type="ECO:0000256" key="6">
    <source>
        <dbReference type="ARBA" id="ARBA00022967"/>
    </source>
</evidence>
<proteinExistence type="inferred from homology"/>
<evidence type="ECO:0000256" key="11">
    <source>
        <dbReference type="SAM" id="Phobius"/>
    </source>
</evidence>
<comment type="function">
    <text evidence="1 10">Part of cytochrome c oxidase, its function is unknown.</text>
</comment>
<dbReference type="PIRSF" id="PIRSF017385">
    <property type="entry name" value="CtaF"/>
    <property type="match status" value="1"/>
</dbReference>